<sequence>MPDQSFIIQSRKQWSSEPAFIASMAAAAVGLGNLWRFPYIVGENGGGVFVIAYLLALFIVVLPIMMLEVAAGRLTHGNTVATFRQVNRLGSYYGWLVVTITIAITSYYLVITGWTLGYAIDASRGELRVFEQFTEGYNSFWYFLVIIGLASIVLINGLKSIERLSKLLMPVLLAVMVFLVVMASKTSGWEQTINFFFKFDWTKMTSGELWVFAFGQAFYTLAIGQGYLITYGSYIPRKTNLPRACIIVAVFQTSIALLAAWMIFPFVFSQGLSPEEGTQLAFATMPKVFAEMSAGWFIGIVFFVLFFAAAFTSTLAGLKVIVSAFAEEFGITNFKAVMLVALVMLIFGSASALSFTPMNLQIAGEPVLDMVDRIAGGNIIILSGIIGAALFCWFIPPAKIHSVLGTYSHWWEWRIYLVGRFLPIFMLITILMKYFS</sequence>
<protein>
    <recommendedName>
        <fullName evidence="6">Transporter</fullName>
    </recommendedName>
</protein>
<dbReference type="RefSeq" id="WP_014705649.1">
    <property type="nucleotide sequence ID" value="NC_017857.3"/>
</dbReference>
<evidence type="ECO:0000256" key="1">
    <source>
        <dbReference type="ARBA" id="ARBA00004141"/>
    </source>
</evidence>
<dbReference type="InterPro" id="IPR037272">
    <property type="entry name" value="SNS_sf"/>
</dbReference>
<name>I1XFV5_METNJ</name>
<dbReference type="AlphaFoldDB" id="I1XFV5"/>
<dbReference type="GO" id="GO:0016020">
    <property type="term" value="C:membrane"/>
    <property type="evidence" value="ECO:0007669"/>
    <property type="project" value="UniProtKB-SubCell"/>
</dbReference>
<dbReference type="HOGENOM" id="CLU_006855_3_3_6"/>
<evidence type="ECO:0000313" key="7">
    <source>
        <dbReference type="EMBL" id="AFI83274.1"/>
    </source>
</evidence>
<evidence type="ECO:0000256" key="4">
    <source>
        <dbReference type="ARBA" id="ARBA00022989"/>
    </source>
</evidence>
<keyword evidence="2 6" id="KW-0813">Transport</keyword>
<dbReference type="GO" id="GO:0015293">
    <property type="term" value="F:symporter activity"/>
    <property type="evidence" value="ECO:0007669"/>
    <property type="project" value="UniProtKB-KW"/>
</dbReference>
<dbReference type="InterPro" id="IPR047218">
    <property type="entry name" value="YocR/YhdH-like"/>
</dbReference>
<keyword evidence="5" id="KW-0472">Membrane</keyword>
<reference evidence="7 8" key="2">
    <citation type="journal article" date="2013" name="Int. J. Syst. Evol. Microbiol.">
        <title>Methylophaga nitratireducenticrescens sp. nov. and Methylophaga frappieri sp. nov., isolated from the biofilm of the methanol-fed denitrification system treating the seawater at the Montreal Biodome.</title>
        <authorList>
            <person name="Villeneuve C."/>
            <person name="Martineau C."/>
            <person name="Mauffrey F."/>
            <person name="Villemur R."/>
        </authorList>
    </citation>
    <scope>NUCLEOTIDE SEQUENCE [LARGE SCALE GENOMIC DNA]</scope>
    <source>
        <strain evidence="7 8">JAM1</strain>
    </source>
</reference>
<dbReference type="EMBL" id="CP003390">
    <property type="protein sequence ID" value="AFI83274.1"/>
    <property type="molecule type" value="Genomic_DNA"/>
</dbReference>
<dbReference type="PANTHER" id="PTHR42948:SF1">
    <property type="entry name" value="TRANSPORTER"/>
    <property type="match status" value="1"/>
</dbReference>
<dbReference type="eggNOG" id="COG0733">
    <property type="taxonomic scope" value="Bacteria"/>
</dbReference>
<dbReference type="CDD" id="cd10336">
    <property type="entry name" value="SLC6sbd_Tyt1-Like"/>
    <property type="match status" value="1"/>
</dbReference>
<dbReference type="OrthoDB" id="9762833at2"/>
<dbReference type="Gene3D" id="1.20.1740.10">
    <property type="entry name" value="Amino acid/polyamine transporter I"/>
    <property type="match status" value="1"/>
</dbReference>
<dbReference type="PRINTS" id="PR00176">
    <property type="entry name" value="NANEUSMPORT"/>
</dbReference>
<reference evidence="7 8" key="1">
    <citation type="journal article" date="2012" name="J. Bacteriol.">
        <title>Complete genome sequences of Methylophaga sp. strain JAM1 and Methylophaga sp. strain JAM7.</title>
        <authorList>
            <person name="Villeneuve C."/>
            <person name="Martineau C."/>
            <person name="Mauffrey F."/>
            <person name="Villemur R."/>
        </authorList>
    </citation>
    <scope>NUCLEOTIDE SEQUENCE [LARGE SCALE GENOMIC DNA]</scope>
    <source>
        <strain evidence="7 8">JAM1</strain>
    </source>
</reference>
<evidence type="ECO:0000313" key="8">
    <source>
        <dbReference type="Proteomes" id="UP000009144"/>
    </source>
</evidence>
<dbReference type="Proteomes" id="UP000009144">
    <property type="component" value="Chromosome"/>
</dbReference>
<comment type="similarity">
    <text evidence="6">Belongs to the sodium:neurotransmitter symporter (SNF) (TC 2.A.22) family.</text>
</comment>
<keyword evidence="6" id="KW-0769">Symport</keyword>
<proteinExistence type="inferred from homology"/>
<keyword evidence="4" id="KW-1133">Transmembrane helix</keyword>
<dbReference type="STRING" id="754476.Q7A_423"/>
<keyword evidence="3 6" id="KW-0812">Transmembrane</keyword>
<dbReference type="InterPro" id="IPR000175">
    <property type="entry name" value="Na/ntran_symport"/>
</dbReference>
<dbReference type="KEGG" id="mej:Q7A_423"/>
<comment type="subcellular location">
    <subcellularLocation>
        <location evidence="1">Membrane</location>
        <topology evidence="1">Multi-pass membrane protein</topology>
    </subcellularLocation>
</comment>
<dbReference type="Pfam" id="PF00209">
    <property type="entry name" value="SNF"/>
    <property type="match status" value="2"/>
</dbReference>
<gene>
    <name evidence="7" type="ordered locus">Q7A_423</name>
</gene>
<accession>I1XFV5</accession>
<keyword evidence="8" id="KW-1185">Reference proteome</keyword>
<evidence type="ECO:0000256" key="2">
    <source>
        <dbReference type="ARBA" id="ARBA00022448"/>
    </source>
</evidence>
<dbReference type="PATRIC" id="fig|754476.3.peg.419"/>
<evidence type="ECO:0000256" key="6">
    <source>
        <dbReference type="RuleBase" id="RU003732"/>
    </source>
</evidence>
<dbReference type="PANTHER" id="PTHR42948">
    <property type="entry name" value="TRANSPORTER"/>
    <property type="match status" value="1"/>
</dbReference>
<evidence type="ECO:0000256" key="3">
    <source>
        <dbReference type="ARBA" id="ARBA00022692"/>
    </source>
</evidence>
<dbReference type="NCBIfam" id="NF037979">
    <property type="entry name" value="Na_transp"/>
    <property type="match status" value="1"/>
</dbReference>
<dbReference type="PROSITE" id="PS50267">
    <property type="entry name" value="NA_NEUROTRAN_SYMP_3"/>
    <property type="match status" value="1"/>
</dbReference>
<dbReference type="SUPFAM" id="SSF161070">
    <property type="entry name" value="SNF-like"/>
    <property type="match status" value="1"/>
</dbReference>
<dbReference type="PROSITE" id="PS00610">
    <property type="entry name" value="NA_NEUROTRAN_SYMP_1"/>
    <property type="match status" value="1"/>
</dbReference>
<evidence type="ECO:0000256" key="5">
    <source>
        <dbReference type="ARBA" id="ARBA00023136"/>
    </source>
</evidence>
<organism evidence="7 8">
    <name type="scientific">Methylophaga nitratireducenticrescens</name>
    <dbReference type="NCBI Taxonomy" id="754476"/>
    <lineage>
        <taxon>Bacteria</taxon>
        <taxon>Pseudomonadati</taxon>
        <taxon>Pseudomonadota</taxon>
        <taxon>Gammaproteobacteria</taxon>
        <taxon>Thiotrichales</taxon>
        <taxon>Piscirickettsiaceae</taxon>
        <taxon>Methylophaga</taxon>
    </lineage>
</organism>